<dbReference type="Proteomes" id="UP000245942">
    <property type="component" value="Unassembled WGS sequence"/>
</dbReference>
<comment type="cofactor">
    <cofactor evidence="5">
        <name>Mg(2+)</name>
        <dbReference type="ChEBI" id="CHEBI:18420"/>
    </cofactor>
    <cofactor evidence="5">
        <name>Mn(2+)</name>
        <dbReference type="ChEBI" id="CHEBI:29035"/>
    </cofactor>
</comment>
<dbReference type="FunFam" id="2.40.50.700:FF:000002">
    <property type="entry name" value="Cell wall biogenesis protein"/>
    <property type="match status" value="1"/>
</dbReference>
<feature type="site" description="Important for catalytic activity" evidence="5">
    <location>
        <position position="960"/>
    </location>
</feature>
<feature type="binding site" evidence="5">
    <location>
        <position position="961"/>
    </location>
    <ligand>
        <name>Mg(2+)</name>
        <dbReference type="ChEBI" id="CHEBI:18420"/>
    </ligand>
</feature>
<dbReference type="GO" id="GO:0000932">
    <property type="term" value="C:P-body"/>
    <property type="evidence" value="ECO:0007669"/>
    <property type="project" value="UniProtKB-SubCell"/>
</dbReference>
<keyword evidence="9" id="KW-1185">Reference proteome</keyword>
<feature type="compositionally biased region" description="Gly residues" evidence="6">
    <location>
        <begin position="90"/>
        <end position="103"/>
    </location>
</feature>
<feature type="compositionally biased region" description="Low complexity" evidence="6">
    <location>
        <begin position="320"/>
        <end position="331"/>
    </location>
</feature>
<keyword evidence="2 5" id="KW-0479">Metal-binding</keyword>
<keyword evidence="5" id="KW-0269">Exonuclease</keyword>
<feature type="region of interest" description="Disordered" evidence="6">
    <location>
        <begin position="1432"/>
        <end position="1465"/>
    </location>
</feature>
<dbReference type="HAMAP" id="MF_03045">
    <property type="entry name" value="DIS3L2"/>
    <property type="match status" value="1"/>
</dbReference>
<keyword evidence="3 5" id="KW-0460">Magnesium</keyword>
<protein>
    <recommendedName>
        <fullName evidence="5">DIS3-like exonuclease 2</fullName>
        <ecNumber evidence="5">3.1.13.-</ecNumber>
    </recommendedName>
</protein>
<dbReference type="InterPro" id="IPR028591">
    <property type="entry name" value="DIS3L2"/>
</dbReference>
<dbReference type="EC" id="3.1.13.-" evidence="5"/>
<evidence type="ECO:0000256" key="5">
    <source>
        <dbReference type="HAMAP-Rule" id="MF_03045"/>
    </source>
</evidence>
<name>A0A316U668_9BASI</name>
<comment type="function">
    <text evidence="5">3'-5'-exoribonuclease that specifically recognizes RNAs polyuridylated at their 3' end and mediates their degradation. Component of an exosome-independent RNA degradation pathway that mediates degradation of cytoplasmic mRNAs that have been deadenylated and subsequently uridylated at their 3'.</text>
</comment>
<keyword evidence="5" id="KW-0540">Nuclease</keyword>
<dbReference type="PANTHER" id="PTHR23355">
    <property type="entry name" value="RIBONUCLEASE"/>
    <property type="match status" value="1"/>
</dbReference>
<accession>A0A316U668</accession>
<evidence type="ECO:0000256" key="1">
    <source>
        <dbReference type="ARBA" id="ARBA00022490"/>
    </source>
</evidence>
<feature type="region of interest" description="Disordered" evidence="6">
    <location>
        <begin position="1"/>
        <end position="123"/>
    </location>
</feature>
<dbReference type="OrthoDB" id="372421at2759"/>
<feature type="region of interest" description="Disordered" evidence="6">
    <location>
        <begin position="725"/>
        <end position="747"/>
    </location>
</feature>
<dbReference type="SUPFAM" id="SSF50249">
    <property type="entry name" value="Nucleic acid-binding proteins"/>
    <property type="match status" value="3"/>
</dbReference>
<dbReference type="Gene3D" id="2.40.50.700">
    <property type="match status" value="1"/>
</dbReference>
<feature type="compositionally biased region" description="Polar residues" evidence="6">
    <location>
        <begin position="47"/>
        <end position="67"/>
    </location>
</feature>
<dbReference type="Gene3D" id="2.40.50.690">
    <property type="match status" value="1"/>
</dbReference>
<reference evidence="8 9" key="1">
    <citation type="journal article" date="2018" name="Mol. Biol. Evol.">
        <title>Broad Genomic Sampling Reveals a Smut Pathogenic Ancestry of the Fungal Clade Ustilaginomycotina.</title>
        <authorList>
            <person name="Kijpornyongpan T."/>
            <person name="Mondo S.J."/>
            <person name="Barry K."/>
            <person name="Sandor L."/>
            <person name="Lee J."/>
            <person name="Lipzen A."/>
            <person name="Pangilinan J."/>
            <person name="LaButti K."/>
            <person name="Hainaut M."/>
            <person name="Henrissat B."/>
            <person name="Grigoriev I.V."/>
            <person name="Spatafora J.W."/>
            <person name="Aime M.C."/>
        </authorList>
    </citation>
    <scope>NUCLEOTIDE SEQUENCE [LARGE SCALE GENOMIC DNA]</scope>
    <source>
        <strain evidence="8 9">MCA 4718</strain>
    </source>
</reference>
<comment type="similarity">
    <text evidence="5">Belongs to the RNR ribonuclease family. DIS3L2 subfamily.</text>
</comment>
<keyword evidence="5" id="KW-0464">Manganese</keyword>
<feature type="region of interest" description="Disordered" evidence="6">
    <location>
        <begin position="548"/>
        <end position="578"/>
    </location>
</feature>
<feature type="compositionally biased region" description="Low complexity" evidence="6">
    <location>
        <begin position="429"/>
        <end position="440"/>
    </location>
</feature>
<evidence type="ECO:0000256" key="2">
    <source>
        <dbReference type="ARBA" id="ARBA00022723"/>
    </source>
</evidence>
<dbReference type="InterPro" id="IPR012340">
    <property type="entry name" value="NA-bd_OB-fold"/>
</dbReference>
<dbReference type="InterPro" id="IPR022966">
    <property type="entry name" value="RNase_II/R_CS"/>
</dbReference>
<feature type="region of interest" description="Disordered" evidence="6">
    <location>
        <begin position="800"/>
        <end position="830"/>
    </location>
</feature>
<dbReference type="EMBL" id="KZ819327">
    <property type="protein sequence ID" value="PWN20757.1"/>
    <property type="molecule type" value="Genomic_DNA"/>
</dbReference>
<feature type="binding site" evidence="5">
    <location>
        <position position="952"/>
    </location>
    <ligand>
        <name>Mg(2+)</name>
        <dbReference type="ChEBI" id="CHEBI:18420"/>
    </ligand>
</feature>
<feature type="domain" description="RNB" evidence="7">
    <location>
        <begin position="940"/>
        <end position="1278"/>
    </location>
</feature>
<feature type="compositionally biased region" description="Polar residues" evidence="6">
    <location>
        <begin position="205"/>
        <end position="224"/>
    </location>
</feature>
<evidence type="ECO:0000256" key="6">
    <source>
        <dbReference type="SAM" id="MobiDB-lite"/>
    </source>
</evidence>
<evidence type="ECO:0000259" key="7">
    <source>
        <dbReference type="SMART" id="SM00955"/>
    </source>
</evidence>
<dbReference type="PANTHER" id="PTHR23355:SF9">
    <property type="entry name" value="DIS3-LIKE EXONUCLEASE 2"/>
    <property type="match status" value="1"/>
</dbReference>
<feature type="compositionally biased region" description="Polar residues" evidence="6">
    <location>
        <begin position="552"/>
        <end position="566"/>
    </location>
</feature>
<dbReference type="GO" id="GO:0000956">
    <property type="term" value="P:nuclear-transcribed mRNA catabolic process"/>
    <property type="evidence" value="ECO:0007669"/>
    <property type="project" value="UniProtKB-UniRule"/>
</dbReference>
<keyword evidence="5" id="KW-0378">Hydrolase</keyword>
<evidence type="ECO:0000313" key="8">
    <source>
        <dbReference type="EMBL" id="PWN20757.1"/>
    </source>
</evidence>
<dbReference type="InterPro" id="IPR001900">
    <property type="entry name" value="RNase_II/R"/>
</dbReference>
<feature type="compositionally biased region" description="Basic and acidic residues" evidence="6">
    <location>
        <begin position="803"/>
        <end position="814"/>
    </location>
</feature>
<feature type="compositionally biased region" description="Low complexity" evidence="6">
    <location>
        <begin position="484"/>
        <end position="493"/>
    </location>
</feature>
<dbReference type="STRING" id="1684307.A0A316U668"/>
<feature type="compositionally biased region" description="Low complexity" evidence="6">
    <location>
        <begin position="10"/>
        <end position="26"/>
    </location>
</feature>
<proteinExistence type="inferred from homology"/>
<evidence type="ECO:0000313" key="9">
    <source>
        <dbReference type="Proteomes" id="UP000245942"/>
    </source>
</evidence>
<dbReference type="GeneID" id="37012660"/>
<comment type="subcellular location">
    <subcellularLocation>
        <location evidence="5">Cytoplasm</location>
    </subcellularLocation>
    <subcellularLocation>
        <location evidence="5">Cytoplasm</location>
        <location evidence="5">P-body</location>
    </subcellularLocation>
</comment>
<feature type="compositionally biased region" description="Polar residues" evidence="6">
    <location>
        <begin position="391"/>
        <end position="407"/>
    </location>
</feature>
<feature type="region of interest" description="Disordered" evidence="6">
    <location>
        <begin position="320"/>
        <end position="343"/>
    </location>
</feature>
<dbReference type="RefSeq" id="XP_025347917.1">
    <property type="nucleotide sequence ID" value="XM_025490926.1"/>
</dbReference>
<sequence>MADDRRPKPSRATSGGSNASAGAGTPTRGGGAGRASSPATVPATAGGAQTPSQKSRQSPSGSGSAGSTHAPPRDQQQRNTQSNLVTPGRSSGGSGRRGGGGHRGSASLSSNGGTQADPGSAMNNLQHLIHDMKATPMQTSNSSPGQQYSTPLRQGDREAPLDLAALGDQLAAREAQLQSQLQRELKLPGNHGSPFRSLGSLASVGENSEVTSPPVLQQSASHNRSGGPRFAGTAAFQSAIARHGGSAADQQINSRPTSQDLRNLSHNRQLSLQNRFAELGYTPGGLATIPFDYEDGSTDDGASVAEFMGTGAFDPTRAYQQQSQEASHQTQLPHRRTGSDMSGMQSRFGGNAGLQQTDFAAERLALQQQIELLQLQQQQLLQQQGSFNPLASLGGQLQSERSSTTPGSRRLHQPAQSLSNFNFGGIGSIGQQQSGQQQSGDRGHNRRHSSMVGAKGGADLSDTAAAGTMQPNPAFSFPNIASLQQSQQQQQQQPSHPSRGGHFSHPSIQLSSALSPEYLMAGGGLLNLSTLGMGGELADGFGGGAGAGNRASMHNRTGSVTGTPSRRINGGPGSGAQIGDLAQAQAQLATLHQFRSQASSGHIKNASYGGAGSMSGFNPAMLSNQGVFGQQFAAQQQGNAASQRKALFGSYLPQASLPPLLAAGKIVVGQIRVDKRNRSDAYVCTEVLDSDIYISGSRDRNRALAGDIVAVELLDPQEVWLNKKAKEDKKKHKEENGVVSRKPDKAKDDLEVEGAQLRLVDEEEDTEQAPPALAGHVVAIVERTPGQLFCGTIGLLRPSSAATKEKQQAERALRDGASAGDSQQDAAARPKIVWHRPLNKTTPLIAIPADQAPAAFWEPGGQEKYATIMVTVAIKRWPITSLHPFGTLVEEIGVMGNVEAETQAILKDNLSTATEDFAENALKCIPPLPYSIPDRELETRRDFRNVDVFTIDPATAKDLDDAVSVTPLEGGLYEVGVHIADVSHFVKMNSALDREARKRCTSVYLVQRVVPMLPSTLSEELCSLVPGVERLCFSAVFTMNKEARIIGTWFGRTIIKSCAKLAYEDAQAVIDGKSLPADKISSGTSQEKIAGDIMTLYGFSRKMRARRFDEGALRVDNVKLNFQLDEDGLPHDATVSHGREANQLIEEFMLAANIAVSQRIAAGMPETAMLRRHEKPIERRLDGFARRAKQMGFNIDVSSAGALHASLQQVTDPKSRFALEALVTKGMQKAKYFCGGMTDIAKYGHYALNVPVYTHFTSPIRRYADVMVHRQLDAVLQGSDSFPVDREGMAKIAQQCNVKRDAAKLAQEQSQHLYLCLLLHDLTVRYGPVVREATVVGVLDAAFDVVVPEFGIEKRVHLDQIPTEHHTFDERTNELSIYWRKGVDTISWLAETNDDAHLRALKERADRHEAAIANSKIDASSQAQEDEAALFEDDDDNIDGSAGKPLASASMGRTTSMQREKSRTFREDDVSFVGVQAPPSGHSIQTVKVLQTIPVVISARVGDKSPPVITVIAINPAAKKK</sequence>
<feature type="compositionally biased region" description="Polar residues" evidence="6">
    <location>
        <begin position="469"/>
        <end position="483"/>
    </location>
</feature>
<feature type="region of interest" description="Disordered" evidence="6">
    <location>
        <begin position="391"/>
        <end position="508"/>
    </location>
</feature>
<dbReference type="PROSITE" id="PS01175">
    <property type="entry name" value="RIBONUCLEASE_II"/>
    <property type="match status" value="1"/>
</dbReference>
<dbReference type="Gene3D" id="2.40.50.140">
    <property type="entry name" value="Nucleic acid-binding proteins"/>
    <property type="match status" value="1"/>
</dbReference>
<feature type="compositionally biased region" description="Low complexity" evidence="6">
    <location>
        <begin position="815"/>
        <end position="827"/>
    </location>
</feature>
<evidence type="ECO:0000256" key="3">
    <source>
        <dbReference type="ARBA" id="ARBA00022842"/>
    </source>
</evidence>
<evidence type="ECO:0000256" key="4">
    <source>
        <dbReference type="ARBA" id="ARBA00022884"/>
    </source>
</evidence>
<gene>
    <name evidence="8" type="ORF">BCV69DRAFT_270450</name>
</gene>
<dbReference type="GO" id="GO:1990074">
    <property type="term" value="P:polyuridylation-dependent mRNA catabolic process"/>
    <property type="evidence" value="ECO:0007669"/>
    <property type="project" value="UniProtKB-UniRule"/>
</dbReference>
<dbReference type="SMART" id="SM00955">
    <property type="entry name" value="RNB"/>
    <property type="match status" value="1"/>
</dbReference>
<dbReference type="GO" id="GO:0000175">
    <property type="term" value="F:3'-5'-RNA exonuclease activity"/>
    <property type="evidence" value="ECO:0007669"/>
    <property type="project" value="UniProtKB-UniRule"/>
</dbReference>
<organism evidence="8 9">
    <name type="scientific">Pseudomicrostroma glucosiphilum</name>
    <dbReference type="NCBI Taxonomy" id="1684307"/>
    <lineage>
        <taxon>Eukaryota</taxon>
        <taxon>Fungi</taxon>
        <taxon>Dikarya</taxon>
        <taxon>Basidiomycota</taxon>
        <taxon>Ustilaginomycotina</taxon>
        <taxon>Exobasidiomycetes</taxon>
        <taxon>Microstromatales</taxon>
        <taxon>Microstromatales incertae sedis</taxon>
        <taxon>Pseudomicrostroma</taxon>
    </lineage>
</organism>
<dbReference type="Pfam" id="PF00773">
    <property type="entry name" value="RNB"/>
    <property type="match status" value="1"/>
</dbReference>
<dbReference type="GO" id="GO:0046872">
    <property type="term" value="F:metal ion binding"/>
    <property type="evidence" value="ECO:0007669"/>
    <property type="project" value="UniProtKB-KW"/>
</dbReference>
<dbReference type="GO" id="GO:0003723">
    <property type="term" value="F:RNA binding"/>
    <property type="evidence" value="ECO:0007669"/>
    <property type="project" value="UniProtKB-KW"/>
</dbReference>
<dbReference type="InterPro" id="IPR041093">
    <property type="entry name" value="Dis3l2-like_C"/>
</dbReference>
<dbReference type="Pfam" id="PF17849">
    <property type="entry name" value="OB_Dis3"/>
    <property type="match status" value="1"/>
</dbReference>
<dbReference type="InterPro" id="IPR050180">
    <property type="entry name" value="RNR_Ribonuclease"/>
</dbReference>
<dbReference type="Pfam" id="PF17877">
    <property type="entry name" value="Dis3l2_C_term"/>
    <property type="match status" value="1"/>
</dbReference>
<feature type="region of interest" description="Disordered" evidence="6">
    <location>
        <begin position="205"/>
        <end position="230"/>
    </location>
</feature>
<dbReference type="InterPro" id="IPR041505">
    <property type="entry name" value="Dis3_CSD2"/>
</dbReference>
<keyword evidence="1 5" id="KW-0963">Cytoplasm</keyword>
<keyword evidence="4 5" id="KW-0694">RNA-binding</keyword>